<evidence type="ECO:0000313" key="2">
    <source>
        <dbReference type="Proteomes" id="UP001143463"/>
    </source>
</evidence>
<accession>A0A9W6NVC2</accession>
<comment type="caution">
    <text evidence="1">The sequence shown here is derived from an EMBL/GenBank/DDBJ whole genome shotgun (WGS) entry which is preliminary data.</text>
</comment>
<evidence type="ECO:0000313" key="1">
    <source>
        <dbReference type="EMBL" id="GLL10709.1"/>
    </source>
</evidence>
<dbReference type="EMBL" id="BSFQ01000005">
    <property type="protein sequence ID" value="GLL10709.1"/>
    <property type="molecule type" value="Genomic_DNA"/>
</dbReference>
<dbReference type="Proteomes" id="UP001143463">
    <property type="component" value="Unassembled WGS sequence"/>
</dbReference>
<sequence length="70" mass="7654">MHRNDLRYESGLVEAIWVGECPACGATVRVNHPAQAVSWESAHSRCGCGRPLVPDETGRGWRPRRGTPVG</sequence>
<dbReference type="AlphaFoldDB" id="A0A9W6NVC2"/>
<protein>
    <submittedName>
        <fullName evidence="1">Uncharacterized protein</fullName>
    </submittedName>
</protein>
<name>A0A9W6NVC2_9PSEU</name>
<dbReference type="RefSeq" id="WP_037041199.1">
    <property type="nucleotide sequence ID" value="NZ_BAAAUZ010000057.1"/>
</dbReference>
<organism evidence="1 2">
    <name type="scientific">Pseudonocardia halophobica</name>
    <dbReference type="NCBI Taxonomy" id="29401"/>
    <lineage>
        <taxon>Bacteria</taxon>
        <taxon>Bacillati</taxon>
        <taxon>Actinomycetota</taxon>
        <taxon>Actinomycetes</taxon>
        <taxon>Pseudonocardiales</taxon>
        <taxon>Pseudonocardiaceae</taxon>
        <taxon>Pseudonocardia</taxon>
    </lineage>
</organism>
<proteinExistence type="predicted"/>
<gene>
    <name evidence="1" type="ORF">GCM10017577_18490</name>
</gene>
<reference evidence="1" key="2">
    <citation type="submission" date="2023-01" db="EMBL/GenBank/DDBJ databases">
        <authorList>
            <person name="Sun Q."/>
            <person name="Evtushenko L."/>
        </authorList>
    </citation>
    <scope>NUCLEOTIDE SEQUENCE</scope>
    <source>
        <strain evidence="1">VKM Ac-1069</strain>
    </source>
</reference>
<keyword evidence="2" id="KW-1185">Reference proteome</keyword>
<reference evidence="1" key="1">
    <citation type="journal article" date="2014" name="Int. J. Syst. Evol. Microbiol.">
        <title>Complete genome sequence of Corynebacterium casei LMG S-19264T (=DSM 44701T), isolated from a smear-ripened cheese.</title>
        <authorList>
            <consortium name="US DOE Joint Genome Institute (JGI-PGF)"/>
            <person name="Walter F."/>
            <person name="Albersmeier A."/>
            <person name="Kalinowski J."/>
            <person name="Ruckert C."/>
        </authorList>
    </citation>
    <scope>NUCLEOTIDE SEQUENCE</scope>
    <source>
        <strain evidence="1">VKM Ac-1069</strain>
    </source>
</reference>